<feature type="binding site" evidence="4">
    <location>
        <begin position="15"/>
        <end position="20"/>
    </location>
    <ligand>
        <name>GTP</name>
        <dbReference type="ChEBI" id="CHEBI:37565"/>
    </ligand>
</feature>
<dbReference type="SUPFAM" id="SSF54980">
    <property type="entry name" value="EF-G C-terminal domain-like"/>
    <property type="match status" value="2"/>
</dbReference>
<comment type="catalytic activity">
    <reaction evidence="3 4">
        <text>GTP + H2O = GDP + phosphate + H(+)</text>
        <dbReference type="Rhea" id="RHEA:19669"/>
        <dbReference type="ChEBI" id="CHEBI:15377"/>
        <dbReference type="ChEBI" id="CHEBI:15378"/>
        <dbReference type="ChEBI" id="CHEBI:37565"/>
        <dbReference type="ChEBI" id="CHEBI:43474"/>
        <dbReference type="ChEBI" id="CHEBI:58189"/>
    </reaction>
</comment>
<dbReference type="GO" id="GO:0043022">
    <property type="term" value="F:ribosome binding"/>
    <property type="evidence" value="ECO:0007669"/>
    <property type="project" value="UniProtKB-UniRule"/>
</dbReference>
<dbReference type="EC" id="3.6.5.-" evidence="4"/>
<dbReference type="CDD" id="cd03691">
    <property type="entry name" value="BipA_TypA_II"/>
    <property type="match status" value="1"/>
</dbReference>
<protein>
    <recommendedName>
        <fullName evidence="4">Large ribosomal subunit assembly factor BipA</fullName>
        <ecNumber evidence="4">3.6.5.-</ecNumber>
    </recommendedName>
    <alternativeName>
        <fullName evidence="4">GTP-binding protein BipA</fullName>
    </alternativeName>
</protein>
<evidence type="ECO:0000256" key="4">
    <source>
        <dbReference type="HAMAP-Rule" id="MF_00849"/>
    </source>
</evidence>
<feature type="domain" description="Tr-type G" evidence="5">
    <location>
        <begin position="3"/>
        <end position="198"/>
    </location>
</feature>
<dbReference type="NCBIfam" id="TIGR01394">
    <property type="entry name" value="TypA_BipA"/>
    <property type="match status" value="1"/>
</dbReference>
<dbReference type="STRING" id="1781255.BH720_06650"/>
<dbReference type="InterPro" id="IPR047042">
    <property type="entry name" value="BipA_II"/>
</dbReference>
<dbReference type="InterPro" id="IPR047041">
    <property type="entry name" value="BipA_GTP-bd_dom"/>
</dbReference>
<dbReference type="EMBL" id="MJGC01000042">
    <property type="protein sequence ID" value="OEJ75954.1"/>
    <property type="molecule type" value="Genomic_DNA"/>
</dbReference>
<dbReference type="CDD" id="cd16263">
    <property type="entry name" value="BipA_III"/>
    <property type="match status" value="1"/>
</dbReference>
<dbReference type="FunFam" id="2.40.30.10:FF:000016">
    <property type="entry name" value="GTP-binding protein TypA"/>
    <property type="match status" value="1"/>
</dbReference>
<evidence type="ECO:0000256" key="2">
    <source>
        <dbReference type="ARBA" id="ARBA00023134"/>
    </source>
</evidence>
<dbReference type="Pfam" id="PF00679">
    <property type="entry name" value="EFG_C"/>
    <property type="match status" value="1"/>
</dbReference>
<dbReference type="OrthoDB" id="580826at2"/>
<evidence type="ECO:0000313" key="6">
    <source>
        <dbReference type="EMBL" id="OEJ75954.1"/>
    </source>
</evidence>
<keyword evidence="4" id="KW-0963">Cytoplasm</keyword>
<dbReference type="Gene3D" id="3.30.70.870">
    <property type="entry name" value="Elongation Factor G (Translational Gtpase), domain 3"/>
    <property type="match status" value="1"/>
</dbReference>
<comment type="similarity">
    <text evidence="4">Belongs to the TRAFAC class translation factor GTPase superfamily. Classic translation factor GTPase family. BipA subfamily.</text>
</comment>
<evidence type="ECO:0000259" key="5">
    <source>
        <dbReference type="PROSITE" id="PS51722"/>
    </source>
</evidence>
<dbReference type="GO" id="GO:0005829">
    <property type="term" value="C:cytosol"/>
    <property type="evidence" value="ECO:0007669"/>
    <property type="project" value="TreeGrafter"/>
</dbReference>
<dbReference type="GO" id="GO:0010467">
    <property type="term" value="P:gene expression"/>
    <property type="evidence" value="ECO:0007669"/>
    <property type="project" value="UniProtKB-ARBA"/>
</dbReference>
<dbReference type="InterPro" id="IPR000795">
    <property type="entry name" value="T_Tr_GTP-bd_dom"/>
</dbReference>
<keyword evidence="2 4" id="KW-0342">GTP-binding</keyword>
<sequence>MSLPIRNVAIIAHVDHGKTTLVDALLKQSGIFREGEDVPDCVMDSNALERERGITILSKNTAVQYKDTLINIVDTPGHADFGGEVERVLGMVDGCILIVDANEGPMPQTRFVLKKALEKGLRPIVVVNKIDRPQADPYGAIDKVLDLFLELGADEDQCDFPYLFASGLSGYAKDGLEDEGVDMQPLFEAILHHVPPPVGDATKPLQLQVTTLDYSEYLGRIVIGRIHNGTLKAGQQAALIKETGEIVKGKITKLMGFEGLKRIDLEESSAGNLVAVAGFADANIGETITDPNNPQALPLIKVDEPTLQMTFSVNDSPFAGQEGDFVTSRQLRDRLMRELETNVALRIEETDSPDKFLVSGRGELHLGILIETMRREGYEFQVSQPQVIYREVSGQPCEPFEYLVLDVPEEAVGGCIERLGQRKGEMQDMQMGGNGRTQLEFVIPARGLIGFRGEFMRLTRGEGIMNHSFLDYRPLSGDVETRRNGVIIAFEEGVATFYAMKNGEDRGVFFITPGTRVYKGMIVGEHNRPQDLDLNVCKTKQLTNHRASGGDELVQLQAPVEMSLERALEYIGADELVEVTPQSIRLRKLAKKLVKR</sequence>
<dbReference type="InterPro" id="IPR005225">
    <property type="entry name" value="Small_GTP-bd"/>
</dbReference>
<dbReference type="PANTHER" id="PTHR42908:SF8">
    <property type="entry name" value="TR-TYPE G DOMAIN-CONTAINING PROTEIN"/>
    <property type="match status" value="1"/>
</dbReference>
<dbReference type="InterPro" id="IPR006298">
    <property type="entry name" value="BipA"/>
</dbReference>
<keyword evidence="4" id="KW-0690">Ribosome biogenesis</keyword>
<dbReference type="InterPro" id="IPR042116">
    <property type="entry name" value="TypA/BipA_C"/>
</dbReference>
<proteinExistence type="inferred from homology"/>
<dbReference type="GO" id="GO:1990904">
    <property type="term" value="C:ribonucleoprotein complex"/>
    <property type="evidence" value="ECO:0007669"/>
    <property type="project" value="TreeGrafter"/>
</dbReference>
<comment type="subunit">
    <text evidence="4">Monomer.</text>
</comment>
<keyword evidence="4" id="KW-0699">rRNA-binding</keyword>
<dbReference type="CDD" id="cd03710">
    <property type="entry name" value="BipA_TypA_C"/>
    <property type="match status" value="1"/>
</dbReference>
<dbReference type="InterPro" id="IPR004161">
    <property type="entry name" value="EFTu-like_2"/>
</dbReference>
<dbReference type="InterPro" id="IPR035651">
    <property type="entry name" value="BipA_V"/>
</dbReference>
<keyword evidence="4" id="KW-0820">tRNA-binding</keyword>
<dbReference type="SUPFAM" id="SSF52540">
    <property type="entry name" value="P-loop containing nucleoside triphosphate hydrolases"/>
    <property type="match status" value="1"/>
</dbReference>
<dbReference type="Gene3D" id="2.40.30.10">
    <property type="entry name" value="Translation factors"/>
    <property type="match status" value="1"/>
</dbReference>
<dbReference type="GO" id="GO:0000027">
    <property type="term" value="P:ribosomal large subunit assembly"/>
    <property type="evidence" value="ECO:0007669"/>
    <property type="project" value="UniProtKB-UniRule"/>
</dbReference>
<keyword evidence="4" id="KW-0694">RNA-binding</keyword>
<keyword evidence="4" id="KW-0378">Hydrolase</keyword>
<evidence type="ECO:0000256" key="1">
    <source>
        <dbReference type="ARBA" id="ARBA00022741"/>
    </source>
</evidence>
<dbReference type="GO" id="GO:0005525">
    <property type="term" value="F:GTP binding"/>
    <property type="evidence" value="ECO:0007669"/>
    <property type="project" value="UniProtKB-UniRule"/>
</dbReference>
<dbReference type="GO" id="GO:0019843">
    <property type="term" value="F:rRNA binding"/>
    <property type="evidence" value="ECO:0007669"/>
    <property type="project" value="UniProtKB-KW"/>
</dbReference>
<dbReference type="PROSITE" id="PS00301">
    <property type="entry name" value="G_TR_1"/>
    <property type="match status" value="1"/>
</dbReference>
<dbReference type="FunFam" id="3.40.50.300:FF:000055">
    <property type="entry name" value="GTP-binding protein TypA"/>
    <property type="match status" value="1"/>
</dbReference>
<accession>A0A1E5QMY4</accession>
<name>A0A1E5QMY4_9CYAN</name>
<dbReference type="PANTHER" id="PTHR42908">
    <property type="entry name" value="TRANSLATION ELONGATION FACTOR-RELATED"/>
    <property type="match status" value="1"/>
</dbReference>
<feature type="binding site" evidence="4">
    <location>
        <begin position="128"/>
        <end position="131"/>
    </location>
    <ligand>
        <name>GTP</name>
        <dbReference type="ChEBI" id="CHEBI:37565"/>
    </ligand>
</feature>
<dbReference type="HAMAP" id="MF_00849">
    <property type="entry name" value="BipA"/>
    <property type="match status" value="1"/>
</dbReference>
<dbReference type="InterPro" id="IPR009000">
    <property type="entry name" value="Transl_B-barrel_sf"/>
</dbReference>
<dbReference type="InterPro" id="IPR047043">
    <property type="entry name" value="BipA_III"/>
</dbReference>
<dbReference type="GO" id="GO:0009409">
    <property type="term" value="P:response to cold"/>
    <property type="evidence" value="ECO:0007669"/>
    <property type="project" value="UniProtKB-ARBA"/>
</dbReference>
<dbReference type="AlphaFoldDB" id="A0A1E5QMY4"/>
<dbReference type="FunFam" id="3.30.70.870:FF:000003">
    <property type="entry name" value="GTP-binding protein TypA"/>
    <property type="match status" value="1"/>
</dbReference>
<dbReference type="InterPro" id="IPR031157">
    <property type="entry name" value="G_TR_CS"/>
</dbReference>
<gene>
    <name evidence="4" type="primary">bipA</name>
    <name evidence="6" type="ORF">BH720_06650</name>
</gene>
<dbReference type="InterPro" id="IPR000640">
    <property type="entry name" value="EFG_V-like"/>
</dbReference>
<dbReference type="PROSITE" id="PS51722">
    <property type="entry name" value="G_TR_2"/>
    <property type="match status" value="1"/>
</dbReference>
<dbReference type="Gene3D" id="3.40.50.300">
    <property type="entry name" value="P-loop containing nucleotide triphosphate hydrolases"/>
    <property type="match status" value="1"/>
</dbReference>
<dbReference type="InterPro" id="IPR035647">
    <property type="entry name" value="EFG_III/V"/>
</dbReference>
<reference evidence="6" key="1">
    <citation type="submission" date="2016-09" db="EMBL/GenBank/DDBJ databases">
        <title>Draft genome of thermotolerant cyanobacterium Desertifilum sp. strain IPPAS B-1220.</title>
        <authorList>
            <person name="Sinetova M.A."/>
            <person name="Bolakhan K."/>
            <person name="Zayadan B.K."/>
            <person name="Mironov K.S."/>
            <person name="Ustinova V."/>
            <person name="Kupriyanova E.V."/>
            <person name="Sidorov R.A."/>
            <person name="Skrypnik A.N."/>
            <person name="Gogoleva N.E."/>
            <person name="Gogolev Y.V."/>
            <person name="Los D.A."/>
        </authorList>
    </citation>
    <scope>NUCLEOTIDE SEQUENCE [LARGE SCALE GENOMIC DNA]</scope>
    <source>
        <strain evidence="6">IPPAS B-1220</strain>
    </source>
</reference>
<dbReference type="InterPro" id="IPR027417">
    <property type="entry name" value="P-loop_NTPase"/>
</dbReference>
<dbReference type="CDD" id="cd01891">
    <property type="entry name" value="TypA_BipA"/>
    <property type="match status" value="1"/>
</dbReference>
<dbReference type="Pfam" id="PF03144">
    <property type="entry name" value="GTP_EFTU_D2"/>
    <property type="match status" value="1"/>
</dbReference>
<keyword evidence="1 4" id="KW-0547">Nucleotide-binding</keyword>
<dbReference type="PRINTS" id="PR00315">
    <property type="entry name" value="ELONGATNFCT"/>
</dbReference>
<comment type="subcellular location">
    <subcellularLocation>
        <location evidence="4">Cytoplasm</location>
    </subcellularLocation>
    <text evidence="4">Binds to ribosomes.</text>
</comment>
<dbReference type="FunFam" id="3.30.70.240:FF:000002">
    <property type="entry name" value="GTP-binding protein TypA"/>
    <property type="match status" value="1"/>
</dbReference>
<dbReference type="FunFam" id="2.40.50.250:FF:000001">
    <property type="entry name" value="GTP-binding protein TypA"/>
    <property type="match status" value="1"/>
</dbReference>
<dbReference type="GO" id="GO:0003924">
    <property type="term" value="F:GTPase activity"/>
    <property type="evidence" value="ECO:0007669"/>
    <property type="project" value="UniProtKB-UniRule"/>
</dbReference>
<comment type="caution">
    <text evidence="6">The sequence shown here is derived from an EMBL/GenBank/DDBJ whole genome shotgun (WGS) entry which is preliminary data.</text>
</comment>
<evidence type="ECO:0000256" key="3">
    <source>
        <dbReference type="ARBA" id="ARBA00048548"/>
    </source>
</evidence>
<organism evidence="6">
    <name type="scientific">Desertifilum tharense IPPAS B-1220</name>
    <dbReference type="NCBI Taxonomy" id="1781255"/>
    <lineage>
        <taxon>Bacteria</taxon>
        <taxon>Bacillati</taxon>
        <taxon>Cyanobacteriota</taxon>
        <taxon>Cyanophyceae</taxon>
        <taxon>Desertifilales</taxon>
        <taxon>Desertifilaceae</taxon>
        <taxon>Desertifilum</taxon>
    </lineage>
</organism>
<dbReference type="Gene3D" id="3.30.70.240">
    <property type="match status" value="1"/>
</dbReference>
<comment type="function">
    <text evidence="4">A 50S ribosomal subunit assembly protein with GTPase activity, required for 50S subunit assembly at low temperatures, may also play a role in translation. Binds GTP and analogs. Binds the 70S ribosome between the 30S and 50S subunits, in a similar position as ribosome-bound EF-G; it contacts a number of ribosomal proteins, both rRNAs and the A-site tRNA.</text>
</comment>
<dbReference type="Gene3D" id="2.40.50.250">
    <property type="entry name" value="bipa protein"/>
    <property type="match status" value="1"/>
</dbReference>
<dbReference type="Pfam" id="PF00009">
    <property type="entry name" value="GTP_EFTU"/>
    <property type="match status" value="1"/>
</dbReference>
<dbReference type="NCBIfam" id="TIGR00231">
    <property type="entry name" value="small_GTP"/>
    <property type="match status" value="1"/>
</dbReference>
<dbReference type="Pfam" id="PF21018">
    <property type="entry name" value="BipA_C"/>
    <property type="match status" value="1"/>
</dbReference>
<dbReference type="SUPFAM" id="SSF50447">
    <property type="entry name" value="Translation proteins"/>
    <property type="match status" value="1"/>
</dbReference>
<dbReference type="GO" id="GO:0000049">
    <property type="term" value="F:tRNA binding"/>
    <property type="evidence" value="ECO:0007669"/>
    <property type="project" value="UniProtKB-KW"/>
</dbReference>
<dbReference type="InterPro" id="IPR048876">
    <property type="entry name" value="BipA_C"/>
</dbReference>